<evidence type="ECO:0000256" key="8">
    <source>
        <dbReference type="ARBA" id="ARBA00029656"/>
    </source>
</evidence>
<feature type="binding site" evidence="10">
    <location>
        <position position="183"/>
    </location>
    <ligand>
        <name>Zn(2+)</name>
        <dbReference type="ChEBI" id="CHEBI:29105"/>
        <label>1</label>
    </ligand>
</feature>
<dbReference type="GO" id="GO:0006520">
    <property type="term" value="P:amino acid metabolic process"/>
    <property type="evidence" value="ECO:0007669"/>
    <property type="project" value="InterPro"/>
</dbReference>
<comment type="cofactor">
    <cofactor evidence="10">
        <name>Zn(2+)</name>
        <dbReference type="ChEBI" id="CHEBI:29105"/>
    </cofactor>
    <text evidence="10">Binds 2 Zn(2+) ions per subunit.</text>
</comment>
<dbReference type="InterPro" id="IPR002933">
    <property type="entry name" value="Peptidase_M20"/>
</dbReference>
<feature type="binding site" evidence="10">
    <location>
        <position position="156"/>
    </location>
    <ligand>
        <name>Zn(2+)</name>
        <dbReference type="ChEBI" id="CHEBI:29105"/>
        <label>2</label>
    </ligand>
</feature>
<evidence type="ECO:0000256" key="10">
    <source>
        <dbReference type="PIRSR" id="PIRSR036696-2"/>
    </source>
</evidence>
<feature type="binding site" evidence="10">
    <location>
        <position position="365"/>
    </location>
    <ligand>
        <name>Zn(2+)</name>
        <dbReference type="ChEBI" id="CHEBI:29105"/>
        <label>2</label>
    </ligand>
</feature>
<dbReference type="GO" id="GO:0005737">
    <property type="term" value="C:cytoplasm"/>
    <property type="evidence" value="ECO:0007669"/>
    <property type="project" value="UniProtKB-SubCell"/>
</dbReference>
<dbReference type="SUPFAM" id="SSF53187">
    <property type="entry name" value="Zn-dependent exopeptidases"/>
    <property type="match status" value="1"/>
</dbReference>
<protein>
    <recommendedName>
        <fullName evidence="3">N-acyl-aliphatic-L-amino acid amidohydrolase</fullName>
        <ecNumber evidence="3">3.5.1.14</ecNumber>
    </recommendedName>
    <alternativeName>
        <fullName evidence="8">N-acyl-L-amino-acid amidohydrolase</fullName>
    </alternativeName>
</protein>
<dbReference type="Gene3D" id="3.40.630.10">
    <property type="entry name" value="Zn peptidases"/>
    <property type="match status" value="1"/>
</dbReference>
<evidence type="ECO:0000313" key="13">
    <source>
        <dbReference type="WBParaSite" id="ACRNAN_scaffold2657.g19424.t1"/>
    </source>
</evidence>
<dbReference type="PANTHER" id="PTHR45892">
    <property type="entry name" value="AMINOACYLASE-1"/>
    <property type="match status" value="1"/>
</dbReference>
<feature type="domain" description="Peptidase M20 dimerisation" evidence="11">
    <location>
        <begin position="196"/>
        <end position="292"/>
    </location>
</feature>
<comment type="subcellular location">
    <subcellularLocation>
        <location evidence="1">Cytoplasm</location>
    </subcellularLocation>
</comment>
<dbReference type="InterPro" id="IPR036264">
    <property type="entry name" value="Bact_exopeptidase_dim_dom"/>
</dbReference>
<feature type="binding site" evidence="10">
    <location>
        <position position="87"/>
    </location>
    <ligand>
        <name>Zn(2+)</name>
        <dbReference type="ChEBI" id="CHEBI:29105"/>
        <label>1</label>
    </ligand>
</feature>
<dbReference type="Proteomes" id="UP000887540">
    <property type="component" value="Unplaced"/>
</dbReference>
<keyword evidence="4" id="KW-0963">Cytoplasm</keyword>
<evidence type="ECO:0000256" key="3">
    <source>
        <dbReference type="ARBA" id="ARBA00011913"/>
    </source>
</evidence>
<evidence type="ECO:0000256" key="5">
    <source>
        <dbReference type="ARBA" id="ARBA00022723"/>
    </source>
</evidence>
<dbReference type="GO" id="GO:0046872">
    <property type="term" value="F:metal ion binding"/>
    <property type="evidence" value="ECO:0007669"/>
    <property type="project" value="UniProtKB-KW"/>
</dbReference>
<dbReference type="PROSITE" id="PS00758">
    <property type="entry name" value="ARGE_DAPE_CPG2_1"/>
    <property type="match status" value="1"/>
</dbReference>
<dbReference type="Pfam" id="PF07687">
    <property type="entry name" value="M20_dimer"/>
    <property type="match status" value="1"/>
</dbReference>
<evidence type="ECO:0000256" key="2">
    <source>
        <dbReference type="ARBA" id="ARBA00006247"/>
    </source>
</evidence>
<sequence>MTPTPKAFSTINQVVEDIAVTRFKQYLQIDTEHPDPNYRSCENFLHKYASELGLQPWSCELAPGKPLVGMTLLGENPSLPTLLLYSHTDVVASYKERWTYDPYSGYEDIEGNIYGRGAQDMKSIGIQYLEAIRRLQLANKNKFLRTVHVIFCPDEEISSEEGMVKFVKTNKFKELNIGYCLDEGTASPDDIYLIAYGERASWWVKVICQGAAGHGSRFLENNAGLKLQSILNSFLGYREEQRKRFLNKEGGIQPNVVPAEFQAWFDIRLSPFENFDKFEEMMAGWCKNAGPDVTYEFVSKNRNTPTTPISKEDPWWSAFTSVLDEENLKYSPEIFPGGSDSRFLRELGYKAIGFSPIINTKLRVHDNDEFLNEKVFLNGIHLYTKIIERLANLQPFNE</sequence>
<dbReference type="InterPro" id="IPR052083">
    <property type="entry name" value="Aminoacylase-1_M20A"/>
</dbReference>
<reference evidence="13" key="1">
    <citation type="submission" date="2022-11" db="UniProtKB">
        <authorList>
            <consortium name="WormBaseParasite"/>
        </authorList>
    </citation>
    <scope>IDENTIFICATION</scope>
</reference>
<proteinExistence type="inferred from homology"/>
<dbReference type="Pfam" id="PF01546">
    <property type="entry name" value="Peptidase_M20"/>
    <property type="match status" value="1"/>
</dbReference>
<feature type="binding site" evidence="10">
    <location>
        <position position="120"/>
    </location>
    <ligand>
        <name>Zn(2+)</name>
        <dbReference type="ChEBI" id="CHEBI:29105"/>
        <label>1</label>
    </ligand>
</feature>
<evidence type="ECO:0000256" key="1">
    <source>
        <dbReference type="ARBA" id="ARBA00004496"/>
    </source>
</evidence>
<dbReference type="FunFam" id="3.40.630.10:FF:000019">
    <property type="entry name" value="Aminoacylase 1"/>
    <property type="match status" value="1"/>
</dbReference>
<evidence type="ECO:0000256" key="4">
    <source>
        <dbReference type="ARBA" id="ARBA00022490"/>
    </source>
</evidence>
<keyword evidence="5 10" id="KW-0479">Metal-binding</keyword>
<dbReference type="PIRSF" id="PIRSF036696">
    <property type="entry name" value="ACY-1"/>
    <property type="match status" value="1"/>
</dbReference>
<feature type="binding site" evidence="10">
    <location>
        <position position="120"/>
    </location>
    <ligand>
        <name>Zn(2+)</name>
        <dbReference type="ChEBI" id="CHEBI:29105"/>
        <label>2</label>
    </ligand>
</feature>
<organism evidence="12 13">
    <name type="scientific">Acrobeloides nanus</name>
    <dbReference type="NCBI Taxonomy" id="290746"/>
    <lineage>
        <taxon>Eukaryota</taxon>
        <taxon>Metazoa</taxon>
        <taxon>Ecdysozoa</taxon>
        <taxon>Nematoda</taxon>
        <taxon>Chromadorea</taxon>
        <taxon>Rhabditida</taxon>
        <taxon>Tylenchina</taxon>
        <taxon>Cephalobomorpha</taxon>
        <taxon>Cephaloboidea</taxon>
        <taxon>Cephalobidae</taxon>
        <taxon>Acrobeloides</taxon>
    </lineage>
</organism>
<dbReference type="InterPro" id="IPR010159">
    <property type="entry name" value="N-acyl_aa_amidohydrolase"/>
</dbReference>
<dbReference type="SUPFAM" id="SSF55031">
    <property type="entry name" value="Bacterial exopeptidase dimerisation domain"/>
    <property type="match status" value="1"/>
</dbReference>
<dbReference type="WBParaSite" id="ACRNAN_scaffold2657.g19424.t1">
    <property type="protein sequence ID" value="ACRNAN_scaffold2657.g19424.t1"/>
    <property type="gene ID" value="ACRNAN_scaffold2657.g19424"/>
</dbReference>
<dbReference type="Gene3D" id="1.10.150.900">
    <property type="match status" value="1"/>
</dbReference>
<evidence type="ECO:0000256" key="9">
    <source>
        <dbReference type="PIRSR" id="PIRSR036696-1"/>
    </source>
</evidence>
<evidence type="ECO:0000259" key="11">
    <source>
        <dbReference type="Pfam" id="PF07687"/>
    </source>
</evidence>
<dbReference type="Gene3D" id="3.30.70.360">
    <property type="match status" value="1"/>
</dbReference>
<dbReference type="PROSITE" id="PS00759">
    <property type="entry name" value="ARGE_DAPE_CPG2_2"/>
    <property type="match status" value="1"/>
</dbReference>
<evidence type="ECO:0000256" key="6">
    <source>
        <dbReference type="ARBA" id="ARBA00022801"/>
    </source>
</evidence>
<feature type="active site" description="Proton acceptor" evidence="9">
    <location>
        <position position="155"/>
    </location>
</feature>
<dbReference type="PANTHER" id="PTHR45892:SF1">
    <property type="entry name" value="AMINOACYLASE-1"/>
    <property type="match status" value="1"/>
</dbReference>
<dbReference type="InterPro" id="IPR001261">
    <property type="entry name" value="ArgE/DapE_CS"/>
</dbReference>
<evidence type="ECO:0000256" key="7">
    <source>
        <dbReference type="ARBA" id="ARBA00022833"/>
    </source>
</evidence>
<evidence type="ECO:0000313" key="12">
    <source>
        <dbReference type="Proteomes" id="UP000887540"/>
    </source>
</evidence>
<dbReference type="EC" id="3.5.1.14" evidence="3"/>
<dbReference type="GO" id="GO:0004046">
    <property type="term" value="F:aminoacylase activity"/>
    <property type="evidence" value="ECO:0007669"/>
    <property type="project" value="UniProtKB-EC"/>
</dbReference>
<feature type="active site" evidence="9">
    <location>
        <position position="89"/>
    </location>
</feature>
<dbReference type="NCBIfam" id="TIGR01880">
    <property type="entry name" value="Ac-peptdase-euk"/>
    <property type="match status" value="1"/>
</dbReference>
<keyword evidence="6" id="KW-0378">Hydrolase</keyword>
<keyword evidence="7 10" id="KW-0862">Zinc</keyword>
<accession>A0A914DJ12</accession>
<comment type="similarity">
    <text evidence="2">Belongs to the peptidase M20A family.</text>
</comment>
<dbReference type="InterPro" id="IPR011650">
    <property type="entry name" value="Peptidase_M20_dimer"/>
</dbReference>
<keyword evidence="12" id="KW-1185">Reference proteome</keyword>
<dbReference type="AlphaFoldDB" id="A0A914DJ12"/>
<name>A0A914DJ12_9BILA</name>